<keyword evidence="2" id="KW-1185">Reference proteome</keyword>
<reference evidence="1" key="1">
    <citation type="thesis" date="2020" institute="ProQuest LLC" country="789 East Eisenhower Parkway, Ann Arbor, MI, USA">
        <title>Comparative Genomics and Chromosome Evolution.</title>
        <authorList>
            <person name="Mudd A.B."/>
        </authorList>
    </citation>
    <scope>NUCLEOTIDE SEQUENCE</scope>
    <source>
        <strain evidence="1">1538</strain>
        <tissue evidence="1">Blood</tissue>
    </source>
</reference>
<dbReference type="AlphaFoldDB" id="A0AAV2ZXH2"/>
<dbReference type="EMBL" id="DYDO01000007">
    <property type="protein sequence ID" value="DBA21536.1"/>
    <property type="molecule type" value="Genomic_DNA"/>
</dbReference>
<comment type="caution">
    <text evidence="1">The sequence shown here is derived from an EMBL/GenBank/DDBJ whole genome shotgun (WGS) entry which is preliminary data.</text>
</comment>
<organism evidence="1 2">
    <name type="scientific">Pyxicephalus adspersus</name>
    <name type="common">African bullfrog</name>
    <dbReference type="NCBI Taxonomy" id="30357"/>
    <lineage>
        <taxon>Eukaryota</taxon>
        <taxon>Metazoa</taxon>
        <taxon>Chordata</taxon>
        <taxon>Craniata</taxon>
        <taxon>Vertebrata</taxon>
        <taxon>Euteleostomi</taxon>
        <taxon>Amphibia</taxon>
        <taxon>Batrachia</taxon>
        <taxon>Anura</taxon>
        <taxon>Neobatrachia</taxon>
        <taxon>Ranoidea</taxon>
        <taxon>Pyxicephalidae</taxon>
        <taxon>Pyxicephalinae</taxon>
        <taxon>Pyxicephalus</taxon>
    </lineage>
</organism>
<sequence length="119" mass="14178">MCTSMCLYTKVSSMKELGVNKGSSLHLYFCHLGQPSSYSKVVGTFFCYNYQHWKQMFKYMRDSKQEYHIASFYQQEDHFMSLIFYLDTMYYTKISMVKKTVNLHNTYQPNLSVLYSSLN</sequence>
<evidence type="ECO:0000313" key="2">
    <source>
        <dbReference type="Proteomes" id="UP001181693"/>
    </source>
</evidence>
<dbReference type="Proteomes" id="UP001181693">
    <property type="component" value="Unassembled WGS sequence"/>
</dbReference>
<name>A0AAV2ZXH2_PYXAD</name>
<gene>
    <name evidence="1" type="ORF">GDO54_018151</name>
</gene>
<proteinExistence type="predicted"/>
<evidence type="ECO:0000313" key="1">
    <source>
        <dbReference type="EMBL" id="DBA21536.1"/>
    </source>
</evidence>
<protein>
    <submittedName>
        <fullName evidence="1">Uncharacterized protein</fullName>
    </submittedName>
</protein>
<accession>A0AAV2ZXH2</accession>